<feature type="region of interest" description="Disordered" evidence="1">
    <location>
        <begin position="1"/>
        <end position="58"/>
    </location>
</feature>
<reference evidence="2" key="1">
    <citation type="submission" date="2016-03" db="EMBL/GenBank/DDBJ databases">
        <title>Mechanisms controlling the formation of the plant cell surface in tip-growing cells are functionally conserved among land plants.</title>
        <authorList>
            <person name="Honkanen S."/>
            <person name="Jones V.A."/>
            <person name="Morieri G."/>
            <person name="Champion C."/>
            <person name="Hetherington A.J."/>
            <person name="Kelly S."/>
            <person name="Saint-Marcoux D."/>
            <person name="Proust H."/>
            <person name="Prescott H."/>
            <person name="Dolan L."/>
        </authorList>
    </citation>
    <scope>NUCLEOTIDE SEQUENCE [LARGE SCALE GENOMIC DNA]</scope>
    <source>
        <tissue evidence="2">Whole gametophyte</tissue>
    </source>
</reference>
<accession>A0A176W3T7</accession>
<evidence type="ECO:0000256" key="1">
    <source>
        <dbReference type="SAM" id="MobiDB-lite"/>
    </source>
</evidence>
<evidence type="ECO:0000313" key="2">
    <source>
        <dbReference type="EMBL" id="OAE27192.1"/>
    </source>
</evidence>
<keyword evidence="3" id="KW-1185">Reference proteome</keyword>
<protein>
    <submittedName>
        <fullName evidence="2">Uncharacterized protein</fullName>
    </submittedName>
</protein>
<dbReference type="Gene3D" id="3.30.70.1240">
    <property type="entry name" value="DOPA-like domains"/>
    <property type="match status" value="1"/>
</dbReference>
<gene>
    <name evidence="2" type="ORF">AXG93_4009s1230</name>
</gene>
<dbReference type="InterPro" id="IPR023389">
    <property type="entry name" value="DOPA-like_sf"/>
</dbReference>
<dbReference type="Proteomes" id="UP000077202">
    <property type="component" value="Unassembled WGS sequence"/>
</dbReference>
<dbReference type="PANTHER" id="PTHR36423:SF2">
    <property type="entry name" value="AFR070WP"/>
    <property type="match status" value="1"/>
</dbReference>
<evidence type="ECO:0000313" key="3">
    <source>
        <dbReference type="Proteomes" id="UP000077202"/>
    </source>
</evidence>
<dbReference type="EMBL" id="LVLJ01001965">
    <property type="protein sequence ID" value="OAE27192.1"/>
    <property type="molecule type" value="Genomic_DNA"/>
</dbReference>
<sequence>MRATTSTLNWKDPTADKREAAREVARAPRRLDEAQGNLRDASESHGGRWHPVKPGSSGQLRARCPPTCCRISSRRDADVNDDVYIESTICGRIGKFSGDENEQNSLMVLAVARFHPVPFCFAPKKKFHLVPSPQLLLLPSPVQLRRIQKTRVVSMSSALQGARLVPQPKSETKFADPIDSYDVHIYFWQTDEANTALAKELRQECIDKFPDLNIYKFWDTPVGPHPVAMFEVDLKSPDQFLRFVPWIQVNRRGLSVLVHPNTGRPLDDHTKNAMWIGERVPLNPACLPETEPL</sequence>
<dbReference type="AlphaFoldDB" id="A0A176W3T7"/>
<name>A0A176W3T7_MARPO</name>
<comment type="caution">
    <text evidence="2">The sequence shown here is derived from an EMBL/GenBank/DDBJ whole genome shotgun (WGS) entry which is preliminary data.</text>
</comment>
<dbReference type="SUPFAM" id="SSF143410">
    <property type="entry name" value="DOPA-like"/>
    <property type="match status" value="1"/>
</dbReference>
<feature type="compositionally biased region" description="Basic and acidic residues" evidence="1">
    <location>
        <begin position="13"/>
        <end position="33"/>
    </location>
</feature>
<organism evidence="2 3">
    <name type="scientific">Marchantia polymorpha subsp. ruderalis</name>
    <dbReference type="NCBI Taxonomy" id="1480154"/>
    <lineage>
        <taxon>Eukaryota</taxon>
        <taxon>Viridiplantae</taxon>
        <taxon>Streptophyta</taxon>
        <taxon>Embryophyta</taxon>
        <taxon>Marchantiophyta</taxon>
        <taxon>Marchantiopsida</taxon>
        <taxon>Marchantiidae</taxon>
        <taxon>Marchantiales</taxon>
        <taxon>Marchantiaceae</taxon>
        <taxon>Marchantia</taxon>
    </lineage>
</organism>
<proteinExistence type="predicted"/>
<dbReference type="PANTHER" id="PTHR36423">
    <property type="entry name" value="AFR070WP"/>
    <property type="match status" value="1"/>
</dbReference>
<dbReference type="Pfam" id="PF08883">
    <property type="entry name" value="DOPA_dioxygen"/>
    <property type="match status" value="1"/>
</dbReference>
<dbReference type="InterPro" id="IPR014980">
    <property type="entry name" value="DOPA_dioxygen"/>
</dbReference>